<dbReference type="Gene3D" id="1.10.1200.10">
    <property type="entry name" value="ACP-like"/>
    <property type="match status" value="1"/>
</dbReference>
<feature type="active site" description="Proton acceptor; for dehydratase activity" evidence="7">
    <location>
        <position position="941"/>
    </location>
</feature>
<dbReference type="InterPro" id="IPR050091">
    <property type="entry name" value="PKS_NRPS_Biosynth_Enz"/>
</dbReference>
<dbReference type="InterPro" id="IPR009081">
    <property type="entry name" value="PP-bd_ACP"/>
</dbReference>
<dbReference type="PROSITE" id="PS52004">
    <property type="entry name" value="KS3_2"/>
    <property type="match status" value="1"/>
</dbReference>
<evidence type="ECO:0000259" key="9">
    <source>
        <dbReference type="PROSITE" id="PS52004"/>
    </source>
</evidence>
<dbReference type="PANTHER" id="PTHR43775">
    <property type="entry name" value="FATTY ACID SYNTHASE"/>
    <property type="match status" value="1"/>
</dbReference>
<organism evidence="11 12">
    <name type="scientific">Streptomyces nitrosporeus</name>
    <dbReference type="NCBI Taxonomy" id="28894"/>
    <lineage>
        <taxon>Bacteria</taxon>
        <taxon>Bacillati</taxon>
        <taxon>Actinomycetota</taxon>
        <taxon>Actinomycetes</taxon>
        <taxon>Kitasatosporales</taxon>
        <taxon>Streptomycetaceae</taxon>
        <taxon>Streptomyces</taxon>
    </lineage>
</organism>
<dbReference type="InterPro" id="IPR016039">
    <property type="entry name" value="Thiolase-like"/>
</dbReference>
<gene>
    <name evidence="11" type="ORF">CP967_12660</name>
</gene>
<feature type="region of interest" description="N-terminal hotdog fold" evidence="7">
    <location>
        <begin position="908"/>
        <end position="1033"/>
    </location>
</feature>
<keyword evidence="6 11" id="KW-0012">Acyltransferase</keyword>
<evidence type="ECO:0000256" key="3">
    <source>
        <dbReference type="ARBA" id="ARBA00022553"/>
    </source>
</evidence>
<dbReference type="PANTHER" id="PTHR43775:SF37">
    <property type="entry name" value="SI:DKEY-61P9.11"/>
    <property type="match status" value="1"/>
</dbReference>
<dbReference type="InterPro" id="IPR014031">
    <property type="entry name" value="Ketoacyl_synth_C"/>
</dbReference>
<dbReference type="InterPro" id="IPR020841">
    <property type="entry name" value="PKS_Beta-ketoAc_synthase_dom"/>
</dbReference>
<dbReference type="InterPro" id="IPR032821">
    <property type="entry name" value="PKS_assoc"/>
</dbReference>
<dbReference type="InterPro" id="IPR014030">
    <property type="entry name" value="Ketoacyl_synth_N"/>
</dbReference>
<keyword evidence="2" id="KW-0596">Phosphopantetheine</keyword>
<dbReference type="InterPro" id="IPR013968">
    <property type="entry name" value="PKS_KR"/>
</dbReference>
<keyword evidence="4 11" id="KW-0808">Transferase</keyword>
<dbReference type="Pfam" id="PF00698">
    <property type="entry name" value="Acyl_transf_1"/>
    <property type="match status" value="1"/>
</dbReference>
<dbReference type="SMART" id="SM00826">
    <property type="entry name" value="PKS_DH"/>
    <property type="match status" value="1"/>
</dbReference>
<evidence type="ECO:0000256" key="2">
    <source>
        <dbReference type="ARBA" id="ARBA00022450"/>
    </source>
</evidence>
<evidence type="ECO:0000256" key="4">
    <source>
        <dbReference type="ARBA" id="ARBA00022679"/>
    </source>
</evidence>
<dbReference type="PROSITE" id="PS00606">
    <property type="entry name" value="KS3_1"/>
    <property type="match status" value="1"/>
</dbReference>
<dbReference type="GO" id="GO:0006633">
    <property type="term" value="P:fatty acid biosynthetic process"/>
    <property type="evidence" value="ECO:0007669"/>
    <property type="project" value="InterPro"/>
</dbReference>
<dbReference type="InterPro" id="IPR036736">
    <property type="entry name" value="ACP-like_sf"/>
</dbReference>
<dbReference type="InterPro" id="IPR042104">
    <property type="entry name" value="PKS_dehydratase_sf"/>
</dbReference>
<dbReference type="Gene3D" id="3.10.129.110">
    <property type="entry name" value="Polyketide synthase dehydratase"/>
    <property type="match status" value="1"/>
</dbReference>
<dbReference type="InterPro" id="IPR014043">
    <property type="entry name" value="Acyl_transferase_dom"/>
</dbReference>
<dbReference type="KEGG" id="snk:CP967_12660"/>
<evidence type="ECO:0000256" key="5">
    <source>
        <dbReference type="ARBA" id="ARBA00023194"/>
    </source>
</evidence>
<dbReference type="Pfam" id="PF00109">
    <property type="entry name" value="ketoacyl-synt"/>
    <property type="match status" value="1"/>
</dbReference>
<evidence type="ECO:0000256" key="1">
    <source>
        <dbReference type="ARBA" id="ARBA00004792"/>
    </source>
</evidence>
<keyword evidence="5" id="KW-0045">Antibiotic biosynthesis</keyword>
<dbReference type="Gene3D" id="3.30.70.3290">
    <property type="match status" value="1"/>
</dbReference>
<dbReference type="InterPro" id="IPR018201">
    <property type="entry name" value="Ketoacyl_synth_AS"/>
</dbReference>
<dbReference type="GO" id="GO:0033068">
    <property type="term" value="P:macrolide biosynthetic process"/>
    <property type="evidence" value="ECO:0007669"/>
    <property type="project" value="UniProtKB-ARBA"/>
</dbReference>
<dbReference type="FunFam" id="3.40.47.10:FF:000019">
    <property type="entry name" value="Polyketide synthase type I"/>
    <property type="match status" value="1"/>
</dbReference>
<accession>A0A5J6F9R5</accession>
<sequence>MTGPGATPVPGPAGPEETVAVVGLSCRFPGDADSPDAFWDLLVQGRDGTRDDGAERWAPYAETGHGHAAVLRKTTTRGGFLTDIAGFDAEFFGISPREAELMDPQQRLLLELAWEALEHAGIPPLSLGGSDCGVFVGVGSDDYGRRLLEDLDRIEPWTGIGAALCATANRISHNLDLRGPSLAVDTACSASLVGIHLACRSLLSGESGLALAAGVNLMVAPGVSVTLDRAGATSPDGRSKPFDASADGYGRGEGAGVLVLKRLSDAERAGDRVLAVIRGTGVSQDGRTDGIMAPNGEAQADLLRRTYAQCRIAPDTVDYVEAHGTGTVAGDPLETAALASVFGAGRPVDRPCLIGSVKGNIGHLEAGSGIAGMIKTILALVHEEIPPNVHFSTPNPRIRWAESRLRVATERIPWPRGDRPRRAGVSSFGYGGTIGHIVLEEAPARPEPPAASGGGAALPRLFPLSGRSGATVREDAARLADWLSGPGADVPLAALAQDLGARRSHLDRRAAVVAAGHAELESRLRRVAAGETGHGLAEGTVAGEGRDETVWVFSGTGAQWAGMGGELLATDPGFAEVIDRIGPVFAEEIGTTARQMIEEGEVTRTDVAQAMIYAVQMGLVAVWRSLGVEPAAVIGHSMGEIAAAATAGILSVEDGARLVCRRSVLLRRVAGAGGMLMIGLPADEAAARLTGVDGVVPAVLASPTTTVVSGAVAEIDALAGKLAADPDVLVRRVSSDVAFHSPQMEPLMKELAEAAADLTVRPPRIPVYSTALEDPRDAAPRDGAYWATNLRSPVRLSGAVAAAAEDGFRTFLEVSAHPVVVHSVQEVLDTAGVKGSCVAASLRRGTGEREQLLVNAGLLHCRGVALGWAPAPGAEPLSLPPRSWRRQRYWRDLPVHRADRGRHDPASRTVLGPRTTLAGSTPLEVWRTRVDMELRPYPGSHTIHGVEILPAAVVLQTFLDTAERGEGPCGLSDVSFDLPLTLTAARDIDVIAQDGVVRLLSRPTGPDEGGPDADGQQWLTHAVASVSAVHSAADALPPPSLPAVGAEGGAELPLDRIHTGLAAVGVPSMAFPWRVERLERVSEGLRADVLAADEHASGPAAWAPLFDAALSMAAVAFPGPAALRVVAGADHVWVTGEPPARARVEALLDGPAAGAHGTVHVRISAEDGRTVAVLAGVRYAGAEAGTRPGTPGELLFRMDWKPLTLDGAGTPGPSRALVLIGADGGLTAEFRAAAGDAGLRCLVTEDPDGLGVLRDQVPGPVDVLVLPSAERPGQEAGDRAVQEAWLLARAAQRLGAWPPGTARLWSLTSGVREADRLGSVAQAARWGLGRVVGGEHPGLWGGTLDLGRRPTRDDLVTALAVIAANPGEDVVAIREGGALANRLVRSEPGAGAEQAPLRCRPDGTYLVTGGLGSLGGDIARWLVERGARRLVLAGRSALPPRSRWDAVTDAVQARRIETVRGLEALGATVRVLSVDLSDADAAAAALAPDALGMPAIRGVVHAAGVLEDQLVDQLDAGSLAAVMRPKAGGALTLHRLFPPGTLDFLVHFSSCGQFLGLTGQAAYASANAFLDAMAAYDHTLGATGSMSLAWTSWRGMGMADNAAVDAELQAHGVGAITPPEAFGAWEQAGRAGVASLAVLRPVPLPDGARRTGLLRDIAEGETAASEQQEPTAGHQNLAELSEEALRALLHEQTVSVVISEMRLDPAELDPDRSLLKMGLDSVMAIVLRRRLERLLERKLPANLVWHQQTVSAIVNYLVASIRS</sequence>
<dbReference type="InterPro" id="IPR036291">
    <property type="entry name" value="NAD(P)-bd_dom_sf"/>
</dbReference>
<name>A0A5J6F9R5_9ACTN</name>
<dbReference type="InterPro" id="IPR020807">
    <property type="entry name" value="PKS_DH"/>
</dbReference>
<evidence type="ECO:0000256" key="7">
    <source>
        <dbReference type="PROSITE-ProRule" id="PRU01363"/>
    </source>
</evidence>
<evidence type="ECO:0000313" key="12">
    <source>
        <dbReference type="Proteomes" id="UP000326178"/>
    </source>
</evidence>
<dbReference type="Pfam" id="PF00550">
    <property type="entry name" value="PP-binding"/>
    <property type="match status" value="1"/>
</dbReference>
<dbReference type="CDD" id="cd00833">
    <property type="entry name" value="PKS"/>
    <property type="match status" value="1"/>
</dbReference>
<feature type="domain" description="Ketosynthase family 3 (KS3)" evidence="9">
    <location>
        <begin position="16"/>
        <end position="441"/>
    </location>
</feature>
<dbReference type="OrthoDB" id="9778690at2"/>
<evidence type="ECO:0000259" key="10">
    <source>
        <dbReference type="PROSITE" id="PS52019"/>
    </source>
</evidence>
<dbReference type="Gene3D" id="3.40.47.10">
    <property type="match status" value="1"/>
</dbReference>
<dbReference type="SMART" id="SM00827">
    <property type="entry name" value="PKS_AT"/>
    <property type="match status" value="1"/>
</dbReference>
<proteinExistence type="predicted"/>
<dbReference type="Pfam" id="PF08659">
    <property type="entry name" value="KR"/>
    <property type="match status" value="1"/>
</dbReference>
<feature type="domain" description="PKS/mFAS DH" evidence="10">
    <location>
        <begin position="908"/>
        <end position="1188"/>
    </location>
</feature>
<dbReference type="SUPFAM" id="SSF55048">
    <property type="entry name" value="Probable ACP-binding domain of malonyl-CoA ACP transacylase"/>
    <property type="match status" value="1"/>
</dbReference>
<evidence type="ECO:0000313" key="11">
    <source>
        <dbReference type="EMBL" id="QEU72733.1"/>
    </source>
</evidence>
<dbReference type="GO" id="GO:0004315">
    <property type="term" value="F:3-oxoacyl-[acyl-carrier-protein] synthase activity"/>
    <property type="evidence" value="ECO:0007669"/>
    <property type="project" value="InterPro"/>
</dbReference>
<dbReference type="EMBL" id="CP023702">
    <property type="protein sequence ID" value="QEU72733.1"/>
    <property type="molecule type" value="Genomic_DNA"/>
</dbReference>
<dbReference type="SMART" id="SM00823">
    <property type="entry name" value="PKS_PP"/>
    <property type="match status" value="1"/>
</dbReference>
<dbReference type="Proteomes" id="UP000326178">
    <property type="component" value="Chromosome"/>
</dbReference>
<dbReference type="InterPro" id="IPR016036">
    <property type="entry name" value="Malonyl_transacylase_ACP-bd"/>
</dbReference>
<dbReference type="PROSITE" id="PS52019">
    <property type="entry name" value="PKS_MFAS_DH"/>
    <property type="match status" value="1"/>
</dbReference>
<dbReference type="InterPro" id="IPR057326">
    <property type="entry name" value="KR_dom"/>
</dbReference>
<dbReference type="SMART" id="SM00825">
    <property type="entry name" value="PKS_KS"/>
    <property type="match status" value="1"/>
</dbReference>
<feature type="domain" description="Carrier" evidence="8">
    <location>
        <begin position="1685"/>
        <end position="1761"/>
    </location>
</feature>
<feature type="region of interest" description="C-terminal hotdog fold" evidence="7">
    <location>
        <begin position="1049"/>
        <end position="1188"/>
    </location>
</feature>
<keyword evidence="3" id="KW-0597">Phosphoprotein</keyword>
<dbReference type="SMART" id="SM00822">
    <property type="entry name" value="PKS_KR"/>
    <property type="match status" value="1"/>
</dbReference>
<dbReference type="Gene3D" id="3.40.366.10">
    <property type="entry name" value="Malonyl-Coenzyme A Acyl Carrier Protein, domain 2"/>
    <property type="match status" value="1"/>
</dbReference>
<feature type="active site" description="Proton donor; for dehydratase activity" evidence="7">
    <location>
        <position position="1107"/>
    </location>
</feature>
<dbReference type="PROSITE" id="PS50075">
    <property type="entry name" value="CARRIER"/>
    <property type="match status" value="1"/>
</dbReference>
<evidence type="ECO:0000259" key="8">
    <source>
        <dbReference type="PROSITE" id="PS50075"/>
    </source>
</evidence>
<dbReference type="RefSeq" id="WP_150488084.1">
    <property type="nucleotide sequence ID" value="NZ_BMUV01000001.1"/>
</dbReference>
<dbReference type="InterPro" id="IPR020806">
    <property type="entry name" value="PKS_PP-bd"/>
</dbReference>
<evidence type="ECO:0000256" key="6">
    <source>
        <dbReference type="ARBA" id="ARBA00023315"/>
    </source>
</evidence>
<dbReference type="SUPFAM" id="SSF47336">
    <property type="entry name" value="ACP-like"/>
    <property type="match status" value="1"/>
</dbReference>
<dbReference type="SUPFAM" id="SSF52151">
    <property type="entry name" value="FabD/lysophospholipase-like"/>
    <property type="match status" value="1"/>
</dbReference>
<dbReference type="SUPFAM" id="SSF53901">
    <property type="entry name" value="Thiolase-like"/>
    <property type="match status" value="1"/>
</dbReference>
<dbReference type="InterPro" id="IPR016035">
    <property type="entry name" value="Acyl_Trfase/lysoPLipase"/>
</dbReference>
<dbReference type="InterPro" id="IPR049900">
    <property type="entry name" value="PKS_mFAS_DH"/>
</dbReference>
<keyword evidence="12" id="KW-1185">Reference proteome</keyword>
<dbReference type="Pfam" id="PF02801">
    <property type="entry name" value="Ketoacyl-synt_C"/>
    <property type="match status" value="1"/>
</dbReference>
<dbReference type="InterPro" id="IPR001227">
    <property type="entry name" value="Ac_transferase_dom_sf"/>
</dbReference>
<dbReference type="Gene3D" id="3.40.50.720">
    <property type="entry name" value="NAD(P)-binding Rossmann-like Domain"/>
    <property type="match status" value="1"/>
</dbReference>
<dbReference type="SUPFAM" id="SSF51735">
    <property type="entry name" value="NAD(P)-binding Rossmann-fold domains"/>
    <property type="match status" value="2"/>
</dbReference>
<comment type="pathway">
    <text evidence="1">Antibiotic biosynthesis.</text>
</comment>
<dbReference type="GO" id="GO:0004312">
    <property type="term" value="F:fatty acid synthase activity"/>
    <property type="evidence" value="ECO:0007669"/>
    <property type="project" value="TreeGrafter"/>
</dbReference>
<dbReference type="GO" id="GO:0031177">
    <property type="term" value="F:phosphopantetheine binding"/>
    <property type="evidence" value="ECO:0007669"/>
    <property type="project" value="InterPro"/>
</dbReference>
<reference evidence="11 12" key="1">
    <citation type="submission" date="2017-09" db="EMBL/GenBank/DDBJ databases">
        <authorList>
            <person name="Lee N."/>
            <person name="Cho B.-K."/>
        </authorList>
    </citation>
    <scope>NUCLEOTIDE SEQUENCE [LARGE SCALE GENOMIC DNA]</scope>
    <source>
        <strain evidence="11 12">ATCC 12769</strain>
    </source>
</reference>
<protein>
    <submittedName>
        <fullName evidence="11">Acyltransferase domain-containing protein</fullName>
    </submittedName>
</protein>
<dbReference type="Pfam" id="PF16197">
    <property type="entry name" value="KAsynt_C_assoc"/>
    <property type="match status" value="1"/>
</dbReference>